<organism evidence="1 2">
    <name type="scientific">Dreissena polymorpha</name>
    <name type="common">Zebra mussel</name>
    <name type="synonym">Mytilus polymorpha</name>
    <dbReference type="NCBI Taxonomy" id="45954"/>
    <lineage>
        <taxon>Eukaryota</taxon>
        <taxon>Metazoa</taxon>
        <taxon>Spiralia</taxon>
        <taxon>Lophotrochozoa</taxon>
        <taxon>Mollusca</taxon>
        <taxon>Bivalvia</taxon>
        <taxon>Autobranchia</taxon>
        <taxon>Heteroconchia</taxon>
        <taxon>Euheterodonta</taxon>
        <taxon>Imparidentia</taxon>
        <taxon>Neoheterodontei</taxon>
        <taxon>Myida</taxon>
        <taxon>Dreissenoidea</taxon>
        <taxon>Dreissenidae</taxon>
        <taxon>Dreissena</taxon>
    </lineage>
</organism>
<dbReference type="AlphaFoldDB" id="A0A9D4BWM2"/>
<evidence type="ECO:0000313" key="2">
    <source>
        <dbReference type="Proteomes" id="UP000828390"/>
    </source>
</evidence>
<comment type="caution">
    <text evidence="1">The sequence shown here is derived from an EMBL/GenBank/DDBJ whole genome shotgun (WGS) entry which is preliminary data.</text>
</comment>
<sequence length="89" mass="10062">MTTGFGSARPSSFQLILDKCEGGMYDSITKAMKITSPRKSAIKDVIHERCSLRWNTISDYTSSRITLQMMPLLPFPLMMELNAKQVCQN</sequence>
<reference evidence="1" key="1">
    <citation type="journal article" date="2019" name="bioRxiv">
        <title>The Genome of the Zebra Mussel, Dreissena polymorpha: A Resource for Invasive Species Research.</title>
        <authorList>
            <person name="McCartney M.A."/>
            <person name="Auch B."/>
            <person name="Kono T."/>
            <person name="Mallez S."/>
            <person name="Zhang Y."/>
            <person name="Obille A."/>
            <person name="Becker A."/>
            <person name="Abrahante J.E."/>
            <person name="Garbe J."/>
            <person name="Badalamenti J.P."/>
            <person name="Herman A."/>
            <person name="Mangelson H."/>
            <person name="Liachko I."/>
            <person name="Sullivan S."/>
            <person name="Sone E.D."/>
            <person name="Koren S."/>
            <person name="Silverstein K.A.T."/>
            <person name="Beckman K.B."/>
            <person name="Gohl D.M."/>
        </authorList>
    </citation>
    <scope>NUCLEOTIDE SEQUENCE</scope>
    <source>
        <strain evidence="1">Duluth1</strain>
        <tissue evidence="1">Whole animal</tissue>
    </source>
</reference>
<proteinExistence type="predicted"/>
<reference evidence="1" key="2">
    <citation type="submission" date="2020-11" db="EMBL/GenBank/DDBJ databases">
        <authorList>
            <person name="McCartney M.A."/>
            <person name="Auch B."/>
            <person name="Kono T."/>
            <person name="Mallez S."/>
            <person name="Becker A."/>
            <person name="Gohl D.M."/>
            <person name="Silverstein K.A.T."/>
            <person name="Koren S."/>
            <person name="Bechman K.B."/>
            <person name="Herman A."/>
            <person name="Abrahante J.E."/>
            <person name="Garbe J."/>
        </authorList>
    </citation>
    <scope>NUCLEOTIDE SEQUENCE</scope>
    <source>
        <strain evidence="1">Duluth1</strain>
        <tissue evidence="1">Whole animal</tissue>
    </source>
</reference>
<gene>
    <name evidence="1" type="ORF">DPMN_071970</name>
</gene>
<name>A0A9D4BWM2_DREPO</name>
<evidence type="ECO:0000313" key="1">
    <source>
        <dbReference type="EMBL" id="KAH3712277.1"/>
    </source>
</evidence>
<accession>A0A9D4BWM2</accession>
<dbReference type="Proteomes" id="UP000828390">
    <property type="component" value="Unassembled WGS sequence"/>
</dbReference>
<keyword evidence="2" id="KW-1185">Reference proteome</keyword>
<protein>
    <submittedName>
        <fullName evidence="1">Uncharacterized protein</fullName>
    </submittedName>
</protein>
<dbReference type="EMBL" id="JAIWYP010000014">
    <property type="protein sequence ID" value="KAH3712277.1"/>
    <property type="molecule type" value="Genomic_DNA"/>
</dbReference>